<dbReference type="PANTHER" id="PTHR43849:SF2">
    <property type="entry name" value="BLL3936 PROTEIN"/>
    <property type="match status" value="1"/>
</dbReference>
<dbReference type="STRING" id="520767.ATZ99_20720"/>
<feature type="transmembrane region" description="Helical" evidence="1">
    <location>
        <begin position="490"/>
        <end position="514"/>
    </location>
</feature>
<evidence type="ECO:0000313" key="4">
    <source>
        <dbReference type="Proteomes" id="UP000075737"/>
    </source>
</evidence>
<feature type="transmembrane region" description="Helical" evidence="1">
    <location>
        <begin position="192"/>
        <end position="214"/>
    </location>
</feature>
<keyword evidence="1" id="KW-0812">Transmembrane</keyword>
<feature type="domain" description="TRAP C4-dicarboxylate transport system permease DctM subunit" evidence="2">
    <location>
        <begin position="134"/>
        <end position="571"/>
    </location>
</feature>
<reference evidence="3 4" key="1">
    <citation type="submission" date="2015-12" db="EMBL/GenBank/DDBJ databases">
        <title>Draft genome of Thermovenabulum gondwanense isolated from a red thermophilic microbial mat colonisisng an outflow channel of a bore well.</title>
        <authorList>
            <person name="Patel B.K."/>
        </authorList>
    </citation>
    <scope>NUCLEOTIDE SEQUENCE [LARGE SCALE GENOMIC DNA]</scope>
    <source>
        <strain evidence="3 4">R270</strain>
    </source>
</reference>
<accession>A0A162M6J0</accession>
<feature type="transmembrane region" description="Helical" evidence="1">
    <location>
        <begin position="574"/>
        <end position="598"/>
    </location>
</feature>
<feature type="transmembrane region" description="Helical" evidence="1">
    <location>
        <begin position="123"/>
        <end position="139"/>
    </location>
</feature>
<comment type="caution">
    <text evidence="3">The sequence shown here is derived from an EMBL/GenBank/DDBJ whole genome shotgun (WGS) entry which is preliminary data.</text>
</comment>
<dbReference type="OrthoDB" id="9759894at2"/>
<feature type="transmembrane region" description="Helical" evidence="1">
    <location>
        <begin position="384"/>
        <end position="401"/>
    </location>
</feature>
<feature type="transmembrane region" description="Helical" evidence="1">
    <location>
        <begin position="422"/>
        <end position="446"/>
    </location>
</feature>
<sequence>MQQEGPKDYCEIHSPEDLMSKYDREFAYRRLTNNWKYIVTIIAISWSAFQLYTAAFGVFPSTIQRAPHVGFALVLSFLLYPFRRNDRSNKISLFDCLLAVLSVIVSAYHVVNYERLIHSAGSYTKVDFMISAVAVLLVLEATRRVVGLPLVILASFFLLYANLGRYFPGFFAHRGYSIHRIFTYAWLSTESILGTPISVSATFIFLFLVFAFFLQKTKIGDWLTDIAMGIAGGATGGPAKAAVIASAAQGTITGSSVANVVGTGSITIPLMKSIGYRKEFAAAVEAAASTGGQLMPPIMGAAAFIMVEFTNIPYIKIAAAAAIPAILYFTGILIMVHLEAVKNGLRGLEKDKLPNWRKLFSEKWFLGMPIVAIVFMLAKGQTPMKAAFYGILIIIAVSYIRHDTRMSMKNILEALEDGARSAIGVALACATAGIIVGVVTLTGLGIKLSNGLVQLSGGNIYITMFLTMLTSILLGMGVPTSANYIIQATVAAPVLVNLGVPLIAAHLFVFYFGIIADITPPVALAAFAGSGIAGSNPFKTGFEASKLAFAAYIVPYIFAIAPSLVLVNASPAKILIDIATAVLGMVCIAGSISGYFIAKTKTWERILLFISGLSMVHPEPTSNLFGIAAMVIIYLLQRPRMVKSAEKIRISS</sequence>
<keyword evidence="4" id="KW-1185">Reference proteome</keyword>
<dbReference type="Pfam" id="PF06808">
    <property type="entry name" value="DctM"/>
    <property type="match status" value="1"/>
</dbReference>
<proteinExistence type="predicted"/>
<feature type="transmembrane region" description="Helical" evidence="1">
    <location>
        <begin position="37"/>
        <end position="59"/>
    </location>
</feature>
<dbReference type="EMBL" id="LOHZ01000043">
    <property type="protein sequence ID" value="KYO64312.1"/>
    <property type="molecule type" value="Genomic_DNA"/>
</dbReference>
<gene>
    <name evidence="3" type="ORF">ATZ99_20720</name>
</gene>
<protein>
    <recommendedName>
        <fullName evidence="2">TRAP C4-dicarboxylate transport system permease DctM subunit domain-containing protein</fullName>
    </recommendedName>
</protein>
<dbReference type="InterPro" id="IPR011853">
    <property type="entry name" value="TRAP_DctM-Dct_fused"/>
</dbReference>
<organism evidence="3 4">
    <name type="scientific">Thermovenabulum gondwanense</name>
    <dbReference type="NCBI Taxonomy" id="520767"/>
    <lineage>
        <taxon>Bacteria</taxon>
        <taxon>Bacillati</taxon>
        <taxon>Bacillota</taxon>
        <taxon>Clostridia</taxon>
        <taxon>Thermosediminibacterales</taxon>
        <taxon>Thermosediminibacteraceae</taxon>
        <taxon>Thermovenabulum</taxon>
    </lineage>
</organism>
<feature type="transmembrane region" description="Helical" evidence="1">
    <location>
        <begin position="65"/>
        <end position="82"/>
    </location>
</feature>
<evidence type="ECO:0000256" key="1">
    <source>
        <dbReference type="SAM" id="Phobius"/>
    </source>
</evidence>
<dbReference type="PANTHER" id="PTHR43849">
    <property type="entry name" value="BLL3936 PROTEIN"/>
    <property type="match status" value="1"/>
</dbReference>
<dbReference type="InterPro" id="IPR010656">
    <property type="entry name" value="DctM"/>
</dbReference>
<keyword evidence="1" id="KW-0472">Membrane</keyword>
<feature type="transmembrane region" description="Helical" evidence="1">
    <location>
        <begin position="94"/>
        <end position="111"/>
    </location>
</feature>
<evidence type="ECO:0000313" key="3">
    <source>
        <dbReference type="EMBL" id="KYO64312.1"/>
    </source>
</evidence>
<feature type="transmembrane region" description="Helical" evidence="1">
    <location>
        <begin position="359"/>
        <end position="378"/>
    </location>
</feature>
<feature type="transmembrane region" description="Helical" evidence="1">
    <location>
        <begin position="146"/>
        <end position="163"/>
    </location>
</feature>
<dbReference type="RefSeq" id="WP_068749169.1">
    <property type="nucleotide sequence ID" value="NZ_LOHZ01000043.1"/>
</dbReference>
<dbReference type="PATRIC" id="fig|520767.4.peg.2194"/>
<feature type="transmembrane region" description="Helical" evidence="1">
    <location>
        <begin position="317"/>
        <end position="338"/>
    </location>
</feature>
<dbReference type="AlphaFoldDB" id="A0A162M6J0"/>
<evidence type="ECO:0000259" key="2">
    <source>
        <dbReference type="Pfam" id="PF06808"/>
    </source>
</evidence>
<keyword evidence="1" id="KW-1133">Transmembrane helix</keyword>
<feature type="transmembrane region" description="Helical" evidence="1">
    <location>
        <begin position="280"/>
        <end position="305"/>
    </location>
</feature>
<feature type="transmembrane region" description="Helical" evidence="1">
    <location>
        <begin position="618"/>
        <end position="636"/>
    </location>
</feature>
<feature type="transmembrane region" description="Helical" evidence="1">
    <location>
        <begin position="458"/>
        <end position="478"/>
    </location>
</feature>
<dbReference type="Proteomes" id="UP000075737">
    <property type="component" value="Unassembled WGS sequence"/>
</dbReference>
<feature type="transmembrane region" description="Helical" evidence="1">
    <location>
        <begin position="547"/>
        <end position="567"/>
    </location>
</feature>
<dbReference type="NCBIfam" id="TIGR02123">
    <property type="entry name" value="TRAP_fused"/>
    <property type="match status" value="1"/>
</dbReference>
<name>A0A162M6J0_9FIRM</name>